<evidence type="ECO:0000256" key="2">
    <source>
        <dbReference type="SAM" id="SignalP"/>
    </source>
</evidence>
<name>A0ABT3G4B6_9BACT</name>
<dbReference type="NCBIfam" id="TIGR02601">
    <property type="entry name" value="autotrns_rpt"/>
    <property type="match status" value="2"/>
</dbReference>
<feature type="chain" id="PRO_5045760236" evidence="2">
    <location>
        <begin position="27"/>
        <end position="1040"/>
    </location>
</feature>
<proteinExistence type="predicted"/>
<accession>A0ABT3G4B6</accession>
<dbReference type="Proteomes" id="UP001165653">
    <property type="component" value="Unassembled WGS sequence"/>
</dbReference>
<reference evidence="3" key="1">
    <citation type="submission" date="2022-10" db="EMBL/GenBank/DDBJ databases">
        <title>Luteolibacter sp. GHJ8, whole genome shotgun sequencing project.</title>
        <authorList>
            <person name="Zhao G."/>
            <person name="Shen L."/>
        </authorList>
    </citation>
    <scope>NUCLEOTIDE SEQUENCE</scope>
    <source>
        <strain evidence="3">GHJ8</strain>
    </source>
</reference>
<organism evidence="3 4">
    <name type="scientific">Luteolibacter rhizosphaerae</name>
    <dbReference type="NCBI Taxonomy" id="2989719"/>
    <lineage>
        <taxon>Bacteria</taxon>
        <taxon>Pseudomonadati</taxon>
        <taxon>Verrucomicrobiota</taxon>
        <taxon>Verrucomicrobiia</taxon>
        <taxon>Verrucomicrobiales</taxon>
        <taxon>Verrucomicrobiaceae</taxon>
        <taxon>Luteolibacter</taxon>
    </lineage>
</organism>
<dbReference type="Pfam" id="PF12951">
    <property type="entry name" value="PATR"/>
    <property type="match status" value="3"/>
</dbReference>
<evidence type="ECO:0000313" key="3">
    <source>
        <dbReference type="EMBL" id="MCW1914507.1"/>
    </source>
</evidence>
<evidence type="ECO:0000313" key="4">
    <source>
        <dbReference type="Proteomes" id="UP001165653"/>
    </source>
</evidence>
<dbReference type="InterPro" id="IPR013425">
    <property type="entry name" value="Autotrns_rpt"/>
</dbReference>
<keyword evidence="4" id="KW-1185">Reference proteome</keyword>
<keyword evidence="1 2" id="KW-0732">Signal</keyword>
<dbReference type="RefSeq" id="WP_264514038.1">
    <property type="nucleotide sequence ID" value="NZ_JAPDDR010000006.1"/>
</dbReference>
<sequence length="1040" mass="104303">MNIMNPFVRASLTRAAVLTVIATAHAAEQIVDTATSNINVATGDSVWFDSTNTNAAIGVTTINSATPATGPLPGWAHTRWSFLKYDGANVVEIPNGEKVVGTANLATVTPTSVYYDNNAASATAGNLTLGLLETTRDFQILPGSTTDVTLGGLLYHGNSHWVKPGTGTGTAALTSSSGQLTVVTNGGQPDYQINGVVIKDFDGTTPLTLVKTGPEPLGLAGVANTYTGGTWINNGRLRATNAGSYGAASGLVRVNGANSQACLAVAGTFGQSFQIEGLGWSEGTEKRGAIRFEGAATVSGSVSLTGASRMVVNSNITGTINGALNGSAPLEIGYADGTAFTGTLNLNGSGTGMTGPVTVTLGRLNVNNGLNAPVTVAAGATLGGESTIAGNVTLADTSNIAVNGATAGVLDVAGTVDISAGTVNLVASAAPASPATSFTAFTYDTLTGPATNLTVSGLRGGTATDDSANSQVLVNFTPSTLTWTGAANANWTQNADLNFDNGAATSFFNGDKVSFTEAAAVKTVTLVGTLYPGSITFDHTSEYTVTGANAGIAGPTGVTKNGSGTLNLGGQTNSFTGPVLVNAGRIKYTNYWEGLGNSSGVTVAAGAQVDLNGAFPNNVGRTYEWTIAGSGPDGAGAITNTGAGAPGENAGIRVLTLSGDAAIGGTGGRIDVGNSAGTGVLNGNGHTLTKVGTNGMGFRANASGTPVNFVIANGFAWAENTDNAWGAATGSLRIKNGARAGTYGTRQIATPVFLEAGSKLYNEGGGKGTWIGNVTLEGDATVESGNGLMDLMGTVTGTASLTKTGAQALYLADAQYTGNTTVSAGTLSLGTPTLADGSTVSIAGTGAALLDLPHNEEDTVSVLLINGVPQAAGIYGSSASAAPVPDDVHFSGSGTLKVTSSGNPYQTWAALNGIPGASGAADADGDGISNAIEFLIGGDPSGPDSNSAALLPTVDNSNASYVDFVFRRTDEAAESEHFVEYGSELTGWTTAEPGEPVTTPVIITETDDGFGEGIDQVTVRIPRALAEDARLFVRLRVNIP</sequence>
<gene>
    <name evidence="3" type="ORF">OJ996_13040</name>
</gene>
<protein>
    <submittedName>
        <fullName evidence="3">Autotransporter-associated beta strand repeat-containing protein</fullName>
    </submittedName>
</protein>
<feature type="signal peptide" evidence="2">
    <location>
        <begin position="1"/>
        <end position="26"/>
    </location>
</feature>
<evidence type="ECO:0000256" key="1">
    <source>
        <dbReference type="ARBA" id="ARBA00022729"/>
    </source>
</evidence>
<comment type="caution">
    <text evidence="3">The sequence shown here is derived from an EMBL/GenBank/DDBJ whole genome shotgun (WGS) entry which is preliminary data.</text>
</comment>
<dbReference type="EMBL" id="JAPDDR010000006">
    <property type="protein sequence ID" value="MCW1914507.1"/>
    <property type="molecule type" value="Genomic_DNA"/>
</dbReference>